<dbReference type="PANTHER" id="PTHR43877">
    <property type="entry name" value="AMINOALKYLPHOSPHONATE N-ACETYLTRANSFERASE-RELATED-RELATED"/>
    <property type="match status" value="1"/>
</dbReference>
<organism evidence="4 5">
    <name type="scientific">Vibrio agarilyticus</name>
    <dbReference type="NCBI Taxonomy" id="2726741"/>
    <lineage>
        <taxon>Bacteria</taxon>
        <taxon>Pseudomonadati</taxon>
        <taxon>Pseudomonadota</taxon>
        <taxon>Gammaproteobacteria</taxon>
        <taxon>Vibrionales</taxon>
        <taxon>Vibrionaceae</taxon>
        <taxon>Vibrio</taxon>
    </lineage>
</organism>
<dbReference type="EMBL" id="JABAIK010000010">
    <property type="protein sequence ID" value="NLS13587.1"/>
    <property type="molecule type" value="Genomic_DNA"/>
</dbReference>
<keyword evidence="2" id="KW-0012">Acyltransferase</keyword>
<comment type="caution">
    <text evidence="4">The sequence shown here is derived from an EMBL/GenBank/DDBJ whole genome shotgun (WGS) entry which is preliminary data.</text>
</comment>
<accession>A0A7X8TRE0</accession>
<dbReference type="Gene3D" id="3.40.630.30">
    <property type="match status" value="1"/>
</dbReference>
<dbReference type="InterPro" id="IPR050832">
    <property type="entry name" value="Bact_Acetyltransf"/>
</dbReference>
<name>A0A7X8TRE0_9VIBR</name>
<evidence type="ECO:0000259" key="3">
    <source>
        <dbReference type="PROSITE" id="PS51186"/>
    </source>
</evidence>
<keyword evidence="1 4" id="KW-0808">Transferase</keyword>
<feature type="domain" description="N-acetyltransferase" evidence="3">
    <location>
        <begin position="16"/>
        <end position="174"/>
    </location>
</feature>
<gene>
    <name evidence="4" type="ORF">HGP28_11855</name>
</gene>
<keyword evidence="5" id="KW-1185">Reference proteome</keyword>
<dbReference type="AlphaFoldDB" id="A0A7X8TRE0"/>
<dbReference type="PROSITE" id="PS51186">
    <property type="entry name" value="GNAT"/>
    <property type="match status" value="1"/>
</dbReference>
<reference evidence="4 5" key="1">
    <citation type="submission" date="2020-04" db="EMBL/GenBank/DDBJ databases">
        <title>Vibrio sp. SM6, a novel species isolated from seawater.</title>
        <authorList>
            <person name="Wang X."/>
        </authorList>
    </citation>
    <scope>NUCLEOTIDE SEQUENCE [LARGE SCALE GENOMIC DNA]</scope>
    <source>
        <strain evidence="4 5">SM6</strain>
    </source>
</reference>
<dbReference type="PANTHER" id="PTHR43877:SF2">
    <property type="entry name" value="AMINOALKYLPHOSPHONATE N-ACETYLTRANSFERASE-RELATED"/>
    <property type="match status" value="1"/>
</dbReference>
<evidence type="ECO:0000313" key="4">
    <source>
        <dbReference type="EMBL" id="NLS13587.1"/>
    </source>
</evidence>
<dbReference type="Proteomes" id="UP000535589">
    <property type="component" value="Unassembled WGS sequence"/>
</dbReference>
<dbReference type="RefSeq" id="WP_168836681.1">
    <property type="nucleotide sequence ID" value="NZ_JABAIK010000010.1"/>
</dbReference>
<proteinExistence type="predicted"/>
<dbReference type="CDD" id="cd04301">
    <property type="entry name" value="NAT_SF"/>
    <property type="match status" value="1"/>
</dbReference>
<dbReference type="InterPro" id="IPR016181">
    <property type="entry name" value="Acyl_CoA_acyltransferase"/>
</dbReference>
<protein>
    <submittedName>
        <fullName evidence="4">GNAT family N-acetyltransferase</fullName>
    </submittedName>
</protein>
<evidence type="ECO:0000256" key="2">
    <source>
        <dbReference type="ARBA" id="ARBA00023315"/>
    </source>
</evidence>
<evidence type="ECO:0000313" key="5">
    <source>
        <dbReference type="Proteomes" id="UP000535589"/>
    </source>
</evidence>
<dbReference type="GO" id="GO:0016747">
    <property type="term" value="F:acyltransferase activity, transferring groups other than amino-acyl groups"/>
    <property type="evidence" value="ECO:0007669"/>
    <property type="project" value="InterPro"/>
</dbReference>
<dbReference type="InterPro" id="IPR000182">
    <property type="entry name" value="GNAT_dom"/>
</dbReference>
<sequence>MPSVAYLDQIQLPPSFSLRPIEPQDNAAIAQVIRDVSKEWGLSSDQGFSAADPDLDQLYEVYQRPNSRYWVLLENDLVVGGAGIAPLAGAPTIIELQKMYFRPQARGRGIANILANLCFIQAHEWQFEQCYLETTASLTTAMTLYQSLGFSQLGAPLGNTGHCACEIAMIRPVRSLESAHLRSRTAQD</sequence>
<dbReference type="SUPFAM" id="SSF55729">
    <property type="entry name" value="Acyl-CoA N-acyltransferases (Nat)"/>
    <property type="match status" value="1"/>
</dbReference>
<evidence type="ECO:0000256" key="1">
    <source>
        <dbReference type="ARBA" id="ARBA00022679"/>
    </source>
</evidence>
<dbReference type="Pfam" id="PF00583">
    <property type="entry name" value="Acetyltransf_1"/>
    <property type="match status" value="1"/>
</dbReference>